<evidence type="ECO:0000256" key="1">
    <source>
        <dbReference type="SAM" id="Phobius"/>
    </source>
</evidence>
<keyword evidence="1" id="KW-0472">Membrane</keyword>
<organism evidence="2 3">
    <name type="scientific">Phytophthora lilii</name>
    <dbReference type="NCBI Taxonomy" id="2077276"/>
    <lineage>
        <taxon>Eukaryota</taxon>
        <taxon>Sar</taxon>
        <taxon>Stramenopiles</taxon>
        <taxon>Oomycota</taxon>
        <taxon>Peronosporomycetes</taxon>
        <taxon>Peronosporales</taxon>
        <taxon>Peronosporaceae</taxon>
        <taxon>Phytophthora</taxon>
    </lineage>
</organism>
<evidence type="ECO:0000313" key="3">
    <source>
        <dbReference type="Proteomes" id="UP001165083"/>
    </source>
</evidence>
<dbReference type="AlphaFoldDB" id="A0A9W7CIY2"/>
<keyword evidence="3" id="KW-1185">Reference proteome</keyword>
<proteinExistence type="predicted"/>
<protein>
    <submittedName>
        <fullName evidence="2">Unnamed protein product</fullName>
    </submittedName>
</protein>
<name>A0A9W7CIY2_9STRA</name>
<dbReference type="OrthoDB" id="69577at2759"/>
<feature type="transmembrane region" description="Helical" evidence="1">
    <location>
        <begin position="63"/>
        <end position="85"/>
    </location>
</feature>
<keyword evidence="1" id="KW-1133">Transmembrane helix</keyword>
<gene>
    <name evidence="2" type="ORF">Plil01_001390200</name>
</gene>
<reference evidence="2" key="1">
    <citation type="submission" date="2023-04" db="EMBL/GenBank/DDBJ databases">
        <title>Phytophthora lilii NBRC 32176.</title>
        <authorList>
            <person name="Ichikawa N."/>
            <person name="Sato H."/>
            <person name="Tonouchi N."/>
        </authorList>
    </citation>
    <scope>NUCLEOTIDE SEQUENCE</scope>
    <source>
        <strain evidence="2">NBRC 32176</strain>
    </source>
</reference>
<evidence type="ECO:0000313" key="2">
    <source>
        <dbReference type="EMBL" id="GMF32523.1"/>
    </source>
</evidence>
<keyword evidence="1" id="KW-0812">Transmembrane</keyword>
<comment type="caution">
    <text evidence="2">The sequence shown here is derived from an EMBL/GenBank/DDBJ whole genome shotgun (WGS) entry which is preliminary data.</text>
</comment>
<dbReference type="EMBL" id="BSXW01000993">
    <property type="protein sequence ID" value="GMF32523.1"/>
    <property type="molecule type" value="Genomic_DNA"/>
</dbReference>
<accession>A0A9W7CIY2</accession>
<sequence length="124" mass="12805">MELRDVHNLLASLKGDSQGGKTVMSQDPADSADTGSVNRSLCISVGIRVYRGASVGWKAGLNIGVTATSMIFLGLIALLVIFLTIAKKDALKAEPVHGGIETGETAAISVDDVAQPRVADNGAQ</sequence>
<dbReference type="Proteomes" id="UP001165083">
    <property type="component" value="Unassembled WGS sequence"/>
</dbReference>